<keyword evidence="2" id="KW-0732">Signal</keyword>
<dbReference type="AlphaFoldDB" id="A0A413FDC3"/>
<feature type="chain" id="PRO_5019286788" description="Choline-binding protein" evidence="2">
    <location>
        <begin position="25"/>
        <end position="240"/>
    </location>
</feature>
<sequence>MKKTFMTAILAGLMAVSMSMTAFAGQWQQDAKGWWYQNDDGTYLKDGWKWVDGKCYYFTSDGYCLTGTQTPDGYTVDASGAWIVDGVVQTQGGEAAAAGQNTVTVGSLTFAIPEGFPEYSEDESCIYLANSDSTTIIGLASESTANLGLGAEDQKLVALLADVVLDEAMKDQTGIDMAGTNLQLANGTWRFYDYGSTPVMGIPGQTQVYASLSESDLHMIIFAGALSGVDTASIMQNNLR</sequence>
<protein>
    <recommendedName>
        <fullName evidence="5">Choline-binding protein</fullName>
    </recommendedName>
</protein>
<evidence type="ECO:0008006" key="5">
    <source>
        <dbReference type="Google" id="ProtNLM"/>
    </source>
</evidence>
<dbReference type="RefSeq" id="WP_007708076.1">
    <property type="nucleotide sequence ID" value="NZ_JAWRJJ010000040.1"/>
</dbReference>
<dbReference type="Proteomes" id="UP000283880">
    <property type="component" value="Unassembled WGS sequence"/>
</dbReference>
<accession>A0A413FDC3</accession>
<keyword evidence="1" id="KW-0677">Repeat</keyword>
<gene>
    <name evidence="3" type="ORF">DWV29_16160</name>
</gene>
<comment type="caution">
    <text evidence="3">The sequence shown here is derived from an EMBL/GenBank/DDBJ whole genome shotgun (WGS) entry which is preliminary data.</text>
</comment>
<proteinExistence type="predicted"/>
<evidence type="ECO:0000256" key="1">
    <source>
        <dbReference type="ARBA" id="ARBA00022737"/>
    </source>
</evidence>
<evidence type="ECO:0000313" key="3">
    <source>
        <dbReference type="EMBL" id="RGX27869.1"/>
    </source>
</evidence>
<dbReference type="Gene3D" id="2.10.270.10">
    <property type="entry name" value="Cholin Binding"/>
    <property type="match status" value="1"/>
</dbReference>
<evidence type="ECO:0000256" key="2">
    <source>
        <dbReference type="SAM" id="SignalP"/>
    </source>
</evidence>
<dbReference type="InterPro" id="IPR018337">
    <property type="entry name" value="Cell_wall/Cho-bd_repeat"/>
</dbReference>
<organism evidence="3 4">
    <name type="scientific">Enterocloster asparagiformis</name>
    <dbReference type="NCBI Taxonomy" id="333367"/>
    <lineage>
        <taxon>Bacteria</taxon>
        <taxon>Bacillati</taxon>
        <taxon>Bacillota</taxon>
        <taxon>Clostridia</taxon>
        <taxon>Lachnospirales</taxon>
        <taxon>Lachnospiraceae</taxon>
        <taxon>Enterocloster</taxon>
    </lineage>
</organism>
<reference evidence="3 4" key="1">
    <citation type="submission" date="2018-08" db="EMBL/GenBank/DDBJ databases">
        <title>A genome reference for cultivated species of the human gut microbiota.</title>
        <authorList>
            <person name="Zou Y."/>
            <person name="Xue W."/>
            <person name="Luo G."/>
        </authorList>
    </citation>
    <scope>NUCLEOTIDE SEQUENCE [LARGE SCALE GENOMIC DNA]</scope>
    <source>
        <strain evidence="3 4">AF04-15</strain>
    </source>
</reference>
<name>A0A413FDC3_9FIRM</name>
<dbReference type="EMBL" id="QSBM01000012">
    <property type="protein sequence ID" value="RGX27869.1"/>
    <property type="molecule type" value="Genomic_DNA"/>
</dbReference>
<dbReference type="SUPFAM" id="SSF69360">
    <property type="entry name" value="Cell wall binding repeat"/>
    <property type="match status" value="1"/>
</dbReference>
<feature type="signal peptide" evidence="2">
    <location>
        <begin position="1"/>
        <end position="24"/>
    </location>
</feature>
<evidence type="ECO:0000313" key="4">
    <source>
        <dbReference type="Proteomes" id="UP000283880"/>
    </source>
</evidence>
<dbReference type="Pfam" id="PF19085">
    <property type="entry name" value="Choline_bind_2"/>
    <property type="match status" value="1"/>
</dbReference>
<dbReference type="OrthoDB" id="1864143at2"/>